<evidence type="ECO:0000256" key="1">
    <source>
        <dbReference type="SAM" id="MobiDB-lite"/>
    </source>
</evidence>
<reference evidence="2 3" key="1">
    <citation type="submission" date="2016-10" db="EMBL/GenBank/DDBJ databases">
        <authorList>
            <person name="de Groot N.N."/>
        </authorList>
    </citation>
    <scope>NUCLEOTIDE SEQUENCE [LARGE SCALE GENOMIC DNA]</scope>
    <source>
        <strain evidence="2 3">CGMCC 1.9109</strain>
    </source>
</reference>
<dbReference type="EMBL" id="FNAK01000005">
    <property type="protein sequence ID" value="SDE19653.1"/>
    <property type="molecule type" value="Genomic_DNA"/>
</dbReference>
<keyword evidence="3" id="KW-1185">Reference proteome</keyword>
<protein>
    <submittedName>
        <fullName evidence="2">Uncharacterized protein</fullName>
    </submittedName>
</protein>
<proteinExistence type="predicted"/>
<accession>A0A1G7AXY1</accession>
<dbReference type="RefSeq" id="WP_139167606.1">
    <property type="nucleotide sequence ID" value="NZ_FNAK01000005.1"/>
</dbReference>
<organism evidence="2 3">
    <name type="scientific">Kordiimonas lacus</name>
    <dbReference type="NCBI Taxonomy" id="637679"/>
    <lineage>
        <taxon>Bacteria</taxon>
        <taxon>Pseudomonadati</taxon>
        <taxon>Pseudomonadota</taxon>
        <taxon>Alphaproteobacteria</taxon>
        <taxon>Kordiimonadales</taxon>
        <taxon>Kordiimonadaceae</taxon>
        <taxon>Kordiimonas</taxon>
    </lineage>
</organism>
<evidence type="ECO:0000313" key="2">
    <source>
        <dbReference type="EMBL" id="SDE19653.1"/>
    </source>
</evidence>
<feature type="region of interest" description="Disordered" evidence="1">
    <location>
        <begin position="1"/>
        <end position="29"/>
    </location>
</feature>
<dbReference type="OrthoDB" id="7510785at2"/>
<name>A0A1G7AXY1_9PROT</name>
<dbReference type="AlphaFoldDB" id="A0A1G7AXY1"/>
<gene>
    <name evidence="2" type="ORF">SAMN04488071_2266</name>
</gene>
<sequence length="80" mass="8597">MSKKSGKPTPRTPANTDKGGLAASPDLFDPTVTPSDLDEMAKYGIKCIPVDYFHFGDFRYTNLADAIAQAKRGCGTLSEV</sequence>
<evidence type="ECO:0000313" key="3">
    <source>
        <dbReference type="Proteomes" id="UP000183685"/>
    </source>
</evidence>
<dbReference type="Proteomes" id="UP000183685">
    <property type="component" value="Unassembled WGS sequence"/>
</dbReference>